<comment type="caution">
    <text evidence="1">The sequence shown here is derived from an EMBL/GenBank/DDBJ whole genome shotgun (WGS) entry which is preliminary data.</text>
</comment>
<reference evidence="1 2" key="1">
    <citation type="submission" date="2022-05" db="EMBL/GenBank/DDBJ databases">
        <authorList>
            <consortium name="Genoscope - CEA"/>
            <person name="William W."/>
        </authorList>
    </citation>
    <scope>NUCLEOTIDE SEQUENCE [LARGE SCALE GENOMIC DNA]</scope>
</reference>
<name>A0ABN8LAK8_9CNID</name>
<gene>
    <name evidence="1" type="ORF">PEVE_00036947</name>
</gene>
<organism evidence="1 2">
    <name type="scientific">Porites evermanni</name>
    <dbReference type="NCBI Taxonomy" id="104178"/>
    <lineage>
        <taxon>Eukaryota</taxon>
        <taxon>Metazoa</taxon>
        <taxon>Cnidaria</taxon>
        <taxon>Anthozoa</taxon>
        <taxon>Hexacorallia</taxon>
        <taxon>Scleractinia</taxon>
        <taxon>Fungiina</taxon>
        <taxon>Poritidae</taxon>
        <taxon>Porites</taxon>
    </lineage>
</organism>
<accession>A0ABN8LAK8</accession>
<proteinExistence type="predicted"/>
<sequence length="139" mass="15777">MCATNVEGFAYLCFFDDGSWFQGILLTEDKKQYGVMGETCDPPEEGFAECCFEDEPLFYKITVIDHEANDDKVFKHVMKTGGDNCTLTSSELDFETEELLVGAKAERHVMKYCQQELRGRESVVCSGRMSLHQSDETNE</sequence>
<evidence type="ECO:0000313" key="2">
    <source>
        <dbReference type="Proteomes" id="UP001159427"/>
    </source>
</evidence>
<dbReference type="EMBL" id="CALNXI010000006">
    <property type="protein sequence ID" value="CAH3014120.1"/>
    <property type="molecule type" value="Genomic_DNA"/>
</dbReference>
<protein>
    <submittedName>
        <fullName evidence="1">Uncharacterized protein</fullName>
    </submittedName>
</protein>
<evidence type="ECO:0000313" key="1">
    <source>
        <dbReference type="EMBL" id="CAH3014120.1"/>
    </source>
</evidence>
<dbReference type="Proteomes" id="UP001159427">
    <property type="component" value="Unassembled WGS sequence"/>
</dbReference>
<keyword evidence="2" id="KW-1185">Reference proteome</keyword>